<dbReference type="PANTHER" id="PTHR27002">
    <property type="entry name" value="RECEPTOR-LIKE SERINE/THREONINE-PROTEIN KINASE SD1-8"/>
    <property type="match status" value="1"/>
</dbReference>
<organism evidence="20 21">
    <name type="scientific">Kalanchoe fedtschenkoi</name>
    <name type="common">Lavender scallops</name>
    <name type="synonym">South American air plant</name>
    <dbReference type="NCBI Taxonomy" id="63787"/>
    <lineage>
        <taxon>Eukaryota</taxon>
        <taxon>Viridiplantae</taxon>
        <taxon>Streptophyta</taxon>
        <taxon>Embryophyta</taxon>
        <taxon>Tracheophyta</taxon>
        <taxon>Spermatophyta</taxon>
        <taxon>Magnoliopsida</taxon>
        <taxon>eudicotyledons</taxon>
        <taxon>Gunneridae</taxon>
        <taxon>Pentapetalae</taxon>
        <taxon>Saxifragales</taxon>
        <taxon>Crassulaceae</taxon>
        <taxon>Kalanchoe</taxon>
    </lineage>
</organism>
<evidence type="ECO:0000259" key="19">
    <source>
        <dbReference type="PROSITE" id="PS50011"/>
    </source>
</evidence>
<dbReference type="Proteomes" id="UP000594263">
    <property type="component" value="Unplaced"/>
</dbReference>
<dbReference type="Gene3D" id="3.30.200.20">
    <property type="entry name" value="Phosphorylase Kinase, domain 1"/>
    <property type="match status" value="1"/>
</dbReference>
<keyword evidence="7 16" id="KW-0547">Nucleotide-binding</keyword>
<keyword evidence="9 16" id="KW-0067">ATP-binding</keyword>
<evidence type="ECO:0000256" key="14">
    <source>
        <dbReference type="ARBA" id="ARBA00047558"/>
    </source>
</evidence>
<dbReference type="InterPro" id="IPR000719">
    <property type="entry name" value="Prot_kinase_dom"/>
</dbReference>
<sequence length="558" mass="61396">MEHVGVNLVVESPLHVWGHLGASLIKKASSGNSSLKFAAGHTSYSDTENIYAPVLCLEQALRDSFRLFPNFVAGRILLLSCDFRISPTQFYENGAESTPSPPPPSSVDAPAPLPYTINAPAPPLKLQFPPPSSQTSRADPNVVVVVIISVSVICFLVLISVCITFIILRLRRGQKLQYSKSSKQSTHGLFTSEDPDEIKNVESLQFDFRIIEAATDNFANENKLGEGGFGSVYKGKLAEGREIAVKRLAVNSGQGGIEFKNEVLLVAKLQHKNLVRLLGFCLEGRERLLIYEFVPNASLDLYIFDAGKSAHLDWATRYKIIAGVARGLLYLHEDSRLTIIHRDLKASNILLDEGMNPKIADFGMARLFLVNQTKGTTYRIAGTRGYMAPEYVVHGTFSVKSDVYSFGVLLLEIISGRRNSILYRFGNTKTDLISYAWENWKKGTASVMIDQSLVVTGPTNEILRCIHIGLLCVQAKETDRPTMASVTLMLSSQYHCLPFPSEPSSLVRSSLPTSEISTDSGESSGAKRLETGTCNMTNEIVEEETYVNDTSATLVESR</sequence>
<proteinExistence type="predicted"/>
<keyword evidence="10 18" id="KW-1133">Transmembrane helix</keyword>
<feature type="region of interest" description="Disordered" evidence="17">
    <location>
        <begin position="92"/>
        <end position="112"/>
    </location>
</feature>
<dbReference type="Gene3D" id="1.10.510.10">
    <property type="entry name" value="Transferase(Phosphotransferase) domain 1"/>
    <property type="match status" value="1"/>
</dbReference>
<feature type="region of interest" description="Disordered" evidence="17">
    <location>
        <begin position="508"/>
        <end position="533"/>
    </location>
</feature>
<evidence type="ECO:0000256" key="16">
    <source>
        <dbReference type="PROSITE-ProRule" id="PRU10141"/>
    </source>
</evidence>
<dbReference type="FunFam" id="1.10.510.10:FF:000129">
    <property type="entry name" value="cysteine-rich receptor-like protein kinase 10"/>
    <property type="match status" value="1"/>
</dbReference>
<dbReference type="Pfam" id="PF07714">
    <property type="entry name" value="PK_Tyr_Ser-Thr"/>
    <property type="match status" value="1"/>
</dbReference>
<keyword evidence="8" id="KW-0418">Kinase</keyword>
<feature type="compositionally biased region" description="Polar residues" evidence="17">
    <location>
        <begin position="508"/>
        <end position="523"/>
    </location>
</feature>
<name>A0A7N0U569_KALFE</name>
<keyword evidence="11 18" id="KW-0472">Membrane</keyword>
<comment type="catalytic activity">
    <reaction evidence="15">
        <text>L-threonyl-[protein] + ATP = O-phospho-L-threonyl-[protein] + ADP + H(+)</text>
        <dbReference type="Rhea" id="RHEA:46608"/>
        <dbReference type="Rhea" id="RHEA-COMP:11060"/>
        <dbReference type="Rhea" id="RHEA-COMP:11605"/>
        <dbReference type="ChEBI" id="CHEBI:15378"/>
        <dbReference type="ChEBI" id="CHEBI:30013"/>
        <dbReference type="ChEBI" id="CHEBI:30616"/>
        <dbReference type="ChEBI" id="CHEBI:61977"/>
        <dbReference type="ChEBI" id="CHEBI:456216"/>
    </reaction>
</comment>
<evidence type="ECO:0000256" key="5">
    <source>
        <dbReference type="ARBA" id="ARBA00022729"/>
    </source>
</evidence>
<dbReference type="GO" id="GO:0004674">
    <property type="term" value="F:protein serine/threonine kinase activity"/>
    <property type="evidence" value="ECO:0007669"/>
    <property type="project" value="UniProtKB-KW"/>
</dbReference>
<dbReference type="GO" id="GO:0005886">
    <property type="term" value="C:plasma membrane"/>
    <property type="evidence" value="ECO:0007669"/>
    <property type="project" value="TreeGrafter"/>
</dbReference>
<dbReference type="SUPFAM" id="SSF56112">
    <property type="entry name" value="Protein kinase-like (PK-like)"/>
    <property type="match status" value="1"/>
</dbReference>
<dbReference type="PROSITE" id="PS00108">
    <property type="entry name" value="PROTEIN_KINASE_ST"/>
    <property type="match status" value="1"/>
</dbReference>
<dbReference type="InterPro" id="IPR017441">
    <property type="entry name" value="Protein_kinase_ATP_BS"/>
</dbReference>
<dbReference type="Gramene" id="Kaladp0055s0010.1.v1.1">
    <property type="protein sequence ID" value="Kaladp0055s0010.1.v1.1"/>
    <property type="gene ID" value="Kaladp0055s0010.v1.1"/>
</dbReference>
<evidence type="ECO:0000256" key="4">
    <source>
        <dbReference type="ARBA" id="ARBA00022692"/>
    </source>
</evidence>
<evidence type="ECO:0000256" key="12">
    <source>
        <dbReference type="ARBA" id="ARBA00023170"/>
    </source>
</evidence>
<evidence type="ECO:0000256" key="13">
    <source>
        <dbReference type="ARBA" id="ARBA00023180"/>
    </source>
</evidence>
<keyword evidence="5" id="KW-0732">Signal</keyword>
<reference evidence="20" key="1">
    <citation type="submission" date="2021-01" db="UniProtKB">
        <authorList>
            <consortium name="EnsemblPlants"/>
        </authorList>
    </citation>
    <scope>IDENTIFICATION</scope>
</reference>
<dbReference type="PANTHER" id="PTHR27002:SF980">
    <property type="entry name" value="CYSTEINE-RICH RECEPTOR-LIKE PROTEIN KINASE 10 ISOFORM X1"/>
    <property type="match status" value="1"/>
</dbReference>
<dbReference type="PROSITE" id="PS50011">
    <property type="entry name" value="PROTEIN_KINASE_DOM"/>
    <property type="match status" value="1"/>
</dbReference>
<dbReference type="FunFam" id="3.30.200.20:FF:000142">
    <property type="entry name" value="Cysteine-rich receptor-like protein kinase 10"/>
    <property type="match status" value="1"/>
</dbReference>
<evidence type="ECO:0000256" key="6">
    <source>
        <dbReference type="ARBA" id="ARBA00022737"/>
    </source>
</evidence>
<evidence type="ECO:0000256" key="7">
    <source>
        <dbReference type="ARBA" id="ARBA00022741"/>
    </source>
</evidence>
<dbReference type="PROSITE" id="PS00107">
    <property type="entry name" value="PROTEIN_KINASE_ATP"/>
    <property type="match status" value="1"/>
</dbReference>
<evidence type="ECO:0000256" key="18">
    <source>
        <dbReference type="SAM" id="Phobius"/>
    </source>
</evidence>
<protein>
    <recommendedName>
        <fullName evidence="19">Protein kinase domain-containing protein</fullName>
    </recommendedName>
</protein>
<evidence type="ECO:0000256" key="2">
    <source>
        <dbReference type="ARBA" id="ARBA00022527"/>
    </source>
</evidence>
<dbReference type="InterPro" id="IPR008271">
    <property type="entry name" value="Ser/Thr_kinase_AS"/>
</dbReference>
<feature type="domain" description="Protein kinase" evidence="19">
    <location>
        <begin position="218"/>
        <end position="500"/>
    </location>
</feature>
<dbReference type="EnsemblPlants" id="Kaladp0055s0010.1.v1.1">
    <property type="protein sequence ID" value="Kaladp0055s0010.1.v1.1"/>
    <property type="gene ID" value="Kaladp0055s0010.v1.1"/>
</dbReference>
<evidence type="ECO:0000256" key="1">
    <source>
        <dbReference type="ARBA" id="ARBA00004167"/>
    </source>
</evidence>
<keyword evidence="3" id="KW-0808">Transferase</keyword>
<accession>A0A7N0U569</accession>
<evidence type="ECO:0000256" key="10">
    <source>
        <dbReference type="ARBA" id="ARBA00022989"/>
    </source>
</evidence>
<evidence type="ECO:0000256" key="17">
    <source>
        <dbReference type="SAM" id="MobiDB-lite"/>
    </source>
</evidence>
<comment type="subcellular location">
    <subcellularLocation>
        <location evidence="1">Membrane</location>
        <topology evidence="1">Single-pass membrane protein</topology>
    </subcellularLocation>
</comment>
<dbReference type="CDD" id="cd14066">
    <property type="entry name" value="STKc_IRAK"/>
    <property type="match status" value="1"/>
</dbReference>
<keyword evidence="12" id="KW-0675">Receptor</keyword>
<keyword evidence="4 18" id="KW-0812">Transmembrane</keyword>
<feature type="transmembrane region" description="Helical" evidence="18">
    <location>
        <begin position="142"/>
        <end position="168"/>
    </location>
</feature>
<dbReference type="InterPro" id="IPR001245">
    <property type="entry name" value="Ser-Thr/Tyr_kinase_cat_dom"/>
</dbReference>
<keyword evidence="13" id="KW-0325">Glycoprotein</keyword>
<evidence type="ECO:0000256" key="8">
    <source>
        <dbReference type="ARBA" id="ARBA00022777"/>
    </source>
</evidence>
<evidence type="ECO:0000256" key="9">
    <source>
        <dbReference type="ARBA" id="ARBA00022840"/>
    </source>
</evidence>
<evidence type="ECO:0000313" key="20">
    <source>
        <dbReference type="EnsemblPlants" id="Kaladp0055s0010.1.v1.1"/>
    </source>
</evidence>
<feature type="binding site" evidence="16">
    <location>
        <position position="246"/>
    </location>
    <ligand>
        <name>ATP</name>
        <dbReference type="ChEBI" id="CHEBI:30616"/>
    </ligand>
</feature>
<comment type="catalytic activity">
    <reaction evidence="14">
        <text>L-seryl-[protein] + ATP = O-phospho-L-seryl-[protein] + ADP + H(+)</text>
        <dbReference type="Rhea" id="RHEA:17989"/>
        <dbReference type="Rhea" id="RHEA-COMP:9863"/>
        <dbReference type="Rhea" id="RHEA-COMP:11604"/>
        <dbReference type="ChEBI" id="CHEBI:15378"/>
        <dbReference type="ChEBI" id="CHEBI:29999"/>
        <dbReference type="ChEBI" id="CHEBI:30616"/>
        <dbReference type="ChEBI" id="CHEBI:83421"/>
        <dbReference type="ChEBI" id="CHEBI:456216"/>
    </reaction>
</comment>
<keyword evidence="2" id="KW-0723">Serine/threonine-protein kinase</keyword>
<dbReference type="GO" id="GO:0006950">
    <property type="term" value="P:response to stress"/>
    <property type="evidence" value="ECO:0007669"/>
    <property type="project" value="UniProtKB-ARBA"/>
</dbReference>
<evidence type="ECO:0000256" key="11">
    <source>
        <dbReference type="ARBA" id="ARBA00023136"/>
    </source>
</evidence>
<keyword evidence="6" id="KW-0677">Repeat</keyword>
<dbReference type="InterPro" id="IPR011009">
    <property type="entry name" value="Kinase-like_dom_sf"/>
</dbReference>
<evidence type="ECO:0000256" key="3">
    <source>
        <dbReference type="ARBA" id="ARBA00022679"/>
    </source>
</evidence>
<dbReference type="GO" id="GO:0005524">
    <property type="term" value="F:ATP binding"/>
    <property type="evidence" value="ECO:0007669"/>
    <property type="project" value="UniProtKB-UniRule"/>
</dbReference>
<dbReference type="AlphaFoldDB" id="A0A7N0U569"/>
<keyword evidence="21" id="KW-1185">Reference proteome</keyword>
<dbReference type="SMART" id="SM00220">
    <property type="entry name" value="S_TKc"/>
    <property type="match status" value="1"/>
</dbReference>
<evidence type="ECO:0000313" key="21">
    <source>
        <dbReference type="Proteomes" id="UP000594263"/>
    </source>
</evidence>
<evidence type="ECO:0000256" key="15">
    <source>
        <dbReference type="ARBA" id="ARBA00047951"/>
    </source>
</evidence>